<sequence>MIVAEQKPLEEIRQMIAPYERVLILGCGTCMTVCDAGGEREVSFL</sequence>
<accession>X1JRH0</accession>
<name>X1JRH0_9ZZZZ</name>
<comment type="caution">
    <text evidence="1">The sequence shown here is derived from an EMBL/GenBank/DDBJ whole genome shotgun (WGS) entry which is preliminary data.</text>
</comment>
<feature type="non-terminal residue" evidence="1">
    <location>
        <position position="45"/>
    </location>
</feature>
<dbReference type="EMBL" id="BARU01040736">
    <property type="protein sequence ID" value="GAH80869.1"/>
    <property type="molecule type" value="Genomic_DNA"/>
</dbReference>
<protein>
    <submittedName>
        <fullName evidence="1">Uncharacterized protein</fullName>
    </submittedName>
</protein>
<reference evidence="1" key="1">
    <citation type="journal article" date="2014" name="Front. Microbiol.">
        <title>High frequency of phylogenetically diverse reductive dehalogenase-homologous genes in deep subseafloor sedimentary metagenomes.</title>
        <authorList>
            <person name="Kawai M."/>
            <person name="Futagami T."/>
            <person name="Toyoda A."/>
            <person name="Takaki Y."/>
            <person name="Nishi S."/>
            <person name="Hori S."/>
            <person name="Arai W."/>
            <person name="Tsubouchi T."/>
            <person name="Morono Y."/>
            <person name="Uchiyama I."/>
            <person name="Ito T."/>
            <person name="Fujiyama A."/>
            <person name="Inagaki F."/>
            <person name="Takami H."/>
        </authorList>
    </citation>
    <scope>NUCLEOTIDE SEQUENCE</scope>
    <source>
        <strain evidence="1">Expedition CK06-06</strain>
    </source>
</reference>
<dbReference type="AlphaFoldDB" id="X1JRH0"/>
<proteinExistence type="predicted"/>
<gene>
    <name evidence="1" type="ORF">S03H2_62936</name>
</gene>
<evidence type="ECO:0000313" key="1">
    <source>
        <dbReference type="EMBL" id="GAH80869.1"/>
    </source>
</evidence>
<organism evidence="1">
    <name type="scientific">marine sediment metagenome</name>
    <dbReference type="NCBI Taxonomy" id="412755"/>
    <lineage>
        <taxon>unclassified sequences</taxon>
        <taxon>metagenomes</taxon>
        <taxon>ecological metagenomes</taxon>
    </lineage>
</organism>